<evidence type="ECO:0000313" key="3">
    <source>
        <dbReference type="Proteomes" id="UP000203182"/>
    </source>
</evidence>
<keyword evidence="3" id="KW-1185">Reference proteome</keyword>
<name>A0A160DDQ5_9CAUD</name>
<feature type="compositionally biased region" description="Basic residues" evidence="1">
    <location>
        <begin position="120"/>
        <end position="135"/>
    </location>
</feature>
<dbReference type="OrthoDB" id="37843at10239"/>
<evidence type="ECO:0000256" key="1">
    <source>
        <dbReference type="SAM" id="MobiDB-lite"/>
    </source>
</evidence>
<dbReference type="RefSeq" id="YP_009273482.1">
    <property type="nucleotide sequence ID" value="NC_030905.1"/>
</dbReference>
<proteinExistence type="predicted"/>
<gene>
    <name evidence="2" type="primary">92</name>
    <name evidence="2" type="ORF">PBI_WOES_92</name>
</gene>
<accession>A0A160DDQ5</accession>
<dbReference type="GeneID" id="28801447"/>
<dbReference type="KEGG" id="vg:28801447"/>
<organism evidence="2 3">
    <name type="scientific">Gordonia phage Woes</name>
    <dbReference type="NCBI Taxonomy" id="1838084"/>
    <lineage>
        <taxon>Viruses</taxon>
        <taxon>Duplodnaviria</taxon>
        <taxon>Heunggongvirae</taxon>
        <taxon>Uroviricota</taxon>
        <taxon>Caudoviricetes</taxon>
        <taxon>Woesvirus</taxon>
        <taxon>Woesvirus woes</taxon>
    </lineage>
</organism>
<feature type="compositionally biased region" description="Basic and acidic residues" evidence="1">
    <location>
        <begin position="107"/>
        <end position="119"/>
    </location>
</feature>
<reference evidence="3" key="1">
    <citation type="submission" date="2016-03" db="EMBL/GenBank/DDBJ databases">
        <authorList>
            <person name="Ploux O."/>
        </authorList>
    </citation>
    <scope>NUCLEOTIDE SEQUENCE [LARGE SCALE GENOMIC DNA]</scope>
</reference>
<sequence length="135" mass="15224">MKHNINGHGYGVLRDVKVTARQSVTATRPTPLSANLGNTGAELNQIDANNNEAINKNNWHLGGDPIVSNDPDELARAFYAKRERERMIEDIQNAPVIRTRPVRPAPKKSDSRIARERADRRRARNKARLARRRAA</sequence>
<evidence type="ECO:0000313" key="2">
    <source>
        <dbReference type="EMBL" id="ANA85862.1"/>
    </source>
</evidence>
<dbReference type="EMBL" id="KU998240">
    <property type="protein sequence ID" value="ANA85862.1"/>
    <property type="molecule type" value="Genomic_DNA"/>
</dbReference>
<dbReference type="Proteomes" id="UP000203182">
    <property type="component" value="Segment"/>
</dbReference>
<protein>
    <submittedName>
        <fullName evidence="2">Uncharacterized protein</fullName>
    </submittedName>
</protein>
<feature type="region of interest" description="Disordered" evidence="1">
    <location>
        <begin position="90"/>
        <end position="135"/>
    </location>
</feature>